<dbReference type="InterPro" id="IPR052216">
    <property type="entry name" value="CRISPR_Csm3_endoribonuclease"/>
</dbReference>
<sequence>MNAGTGRVGRHVTSRIRVRGWLRTRSPLHVGGVGDDPSDPLPIARDGLGRLYVPGTSLAGVLRNWSRGRDDTGDGLAELWGDAVTGHAARVFVADALIANDTRQDDRTPLLGLSDLEYRPSVGIDRVTGTAAQEFLYGRAVVPAGHYLRLEIDIESRDEAARDEARMGAMLAALAAGEIRLGAATGRGYGAV</sequence>
<reference evidence="4 5" key="1">
    <citation type="submission" date="2018-01" db="EMBL/GenBank/DDBJ databases">
        <title>Draft genome sequence of Sphaerisporangium sp. 7K107.</title>
        <authorList>
            <person name="Sahin N."/>
            <person name="Saygin H."/>
            <person name="Ay H."/>
        </authorList>
    </citation>
    <scope>NUCLEOTIDE SEQUENCE [LARGE SCALE GENOMIC DNA]</scope>
    <source>
        <strain evidence="4 5">7K107</strain>
    </source>
</reference>
<evidence type="ECO:0000256" key="1">
    <source>
        <dbReference type="ARBA" id="ARBA00023118"/>
    </source>
</evidence>
<proteinExistence type="predicted"/>
<dbReference type="CDD" id="cd09726">
    <property type="entry name" value="RAMP_I_III"/>
    <property type="match status" value="1"/>
</dbReference>
<dbReference type="RefSeq" id="WP_233508581.1">
    <property type="nucleotide sequence ID" value="NZ_POUA01000744.1"/>
</dbReference>
<dbReference type="AlphaFoldDB" id="A0A2W2FM63"/>
<evidence type="ECO:0000313" key="5">
    <source>
        <dbReference type="Proteomes" id="UP000248544"/>
    </source>
</evidence>
<dbReference type="Pfam" id="PF03787">
    <property type="entry name" value="RAMPs"/>
    <property type="match status" value="1"/>
</dbReference>
<feature type="domain" description="CRISPR type III-associated protein" evidence="3">
    <location>
        <begin position="22"/>
        <end position="192"/>
    </location>
</feature>
<dbReference type="PANTHER" id="PTHR35579">
    <property type="entry name" value="CRISPR SYSTEM CMS ENDORIBONUCLEASE CSM3"/>
    <property type="match status" value="1"/>
</dbReference>
<dbReference type="EMBL" id="POUA01000744">
    <property type="protein sequence ID" value="PZG16234.1"/>
    <property type="molecule type" value="Genomic_DNA"/>
</dbReference>
<name>A0A2W2FM63_9ACTN</name>
<keyword evidence="5" id="KW-1185">Reference proteome</keyword>
<dbReference type="InterPro" id="IPR005537">
    <property type="entry name" value="RAMP_III_fam"/>
</dbReference>
<evidence type="ECO:0000256" key="2">
    <source>
        <dbReference type="ARBA" id="ARBA00093789"/>
    </source>
</evidence>
<evidence type="ECO:0000313" key="4">
    <source>
        <dbReference type="EMBL" id="PZG16234.1"/>
    </source>
</evidence>
<evidence type="ECO:0000259" key="3">
    <source>
        <dbReference type="Pfam" id="PF03787"/>
    </source>
</evidence>
<protein>
    <recommendedName>
        <fullName evidence="3">CRISPR type III-associated protein domain-containing protein</fullName>
    </recommendedName>
</protein>
<dbReference type="PANTHER" id="PTHR35579:SF6">
    <property type="entry name" value="DUF324 DOMAIN-CONTAINING PROTEIN"/>
    <property type="match status" value="1"/>
</dbReference>
<comment type="caution">
    <text evidence="4">The sequence shown here is derived from an EMBL/GenBank/DDBJ whole genome shotgun (WGS) entry which is preliminary data.</text>
</comment>
<dbReference type="Proteomes" id="UP000248544">
    <property type="component" value="Unassembled WGS sequence"/>
</dbReference>
<feature type="non-terminal residue" evidence="4">
    <location>
        <position position="192"/>
    </location>
</feature>
<keyword evidence="1" id="KW-0051">Antiviral defense</keyword>
<accession>A0A2W2FM63</accession>
<comment type="subunit">
    <text evidence="2">Part of the Csm effector complex that includes Cas10, Csm2, Csm3, Csm4 and Csm5.</text>
</comment>
<organism evidence="4 5">
    <name type="scientific">Spongiactinospora gelatinilytica</name>
    <dbReference type="NCBI Taxonomy" id="2666298"/>
    <lineage>
        <taxon>Bacteria</taxon>
        <taxon>Bacillati</taxon>
        <taxon>Actinomycetota</taxon>
        <taxon>Actinomycetes</taxon>
        <taxon>Streptosporangiales</taxon>
        <taxon>Streptosporangiaceae</taxon>
        <taxon>Spongiactinospora</taxon>
    </lineage>
</organism>
<dbReference type="GO" id="GO:0051607">
    <property type="term" value="P:defense response to virus"/>
    <property type="evidence" value="ECO:0007669"/>
    <property type="project" value="UniProtKB-KW"/>
</dbReference>
<gene>
    <name evidence="4" type="ORF">C1I98_39040</name>
</gene>